<keyword evidence="1" id="KW-1133">Transmembrane helix</keyword>
<feature type="transmembrane region" description="Helical" evidence="1">
    <location>
        <begin position="324"/>
        <end position="344"/>
    </location>
</feature>
<organism evidence="2 3">
    <name type="scientific">Pedobacter steynii</name>
    <dbReference type="NCBI Taxonomy" id="430522"/>
    <lineage>
        <taxon>Bacteria</taxon>
        <taxon>Pseudomonadati</taxon>
        <taxon>Bacteroidota</taxon>
        <taxon>Sphingobacteriia</taxon>
        <taxon>Sphingobacteriales</taxon>
        <taxon>Sphingobacteriaceae</taxon>
        <taxon>Pedobacter</taxon>
    </lineage>
</organism>
<evidence type="ECO:0000313" key="3">
    <source>
        <dbReference type="Proteomes" id="UP000183200"/>
    </source>
</evidence>
<name>A0A1G9Y970_9SPHI</name>
<accession>A0A1G9Y970</accession>
<sequence length="451" mass="52764">MSINLKRLTTLPFLICLFLLLLNDFYFKAAFHNAFTGKLSDFCGLFIFPIFWSALFPKRKQTVYILTALFFIYWKSRYSDPFIQLFSEYLFTVQRTVDLSDLFALIVLPLSWYTQSLPQKRTYFNPELAALIVFFSFCATSKPRPPSLYFEQPQYVLFPLPVHLPDSNSIDQGFKIYNFDTLLVIQAEEIQMDRDPVKNDDFNKNLILKDLDKRVLSALSRQYKDIPPEQINRLTIETNSYQDHLIFKGNRLHGKFLRKNKEQILIEGQFKNGIEDSVWTFNNPSAHTAIKKIFNKGETVRIEEYASSKLTSSKNPMTRKDTNLFKGFQLAIVLGLFIAVVIQLRKNHKNTLPNAPDIKIGYKLLLCISLPLLSWIIQFMIWSVIPNHYTASFQQVAALFLIYLTGLPFFAVLLFWLKPRKQTDFLWYCLLLSLLFVFWQEAMMLESLLEN</sequence>
<keyword evidence="3" id="KW-1185">Reference proteome</keyword>
<dbReference type="OrthoDB" id="660780at2"/>
<dbReference type="AlphaFoldDB" id="A0A1G9Y970"/>
<dbReference type="EMBL" id="FNGY01000006">
    <property type="protein sequence ID" value="SDN05652.1"/>
    <property type="molecule type" value="Genomic_DNA"/>
</dbReference>
<feature type="transmembrane region" description="Helical" evidence="1">
    <location>
        <begin position="425"/>
        <end position="445"/>
    </location>
</feature>
<keyword evidence="1" id="KW-0812">Transmembrane</keyword>
<reference evidence="3" key="1">
    <citation type="submission" date="2016-10" db="EMBL/GenBank/DDBJ databases">
        <authorList>
            <person name="Varghese N."/>
            <person name="Submissions S."/>
        </authorList>
    </citation>
    <scope>NUCLEOTIDE SEQUENCE [LARGE SCALE GENOMIC DNA]</scope>
    <source>
        <strain evidence="3">DSM 19110</strain>
    </source>
</reference>
<feature type="transmembrane region" description="Helical" evidence="1">
    <location>
        <begin position="397"/>
        <end position="416"/>
    </location>
</feature>
<feature type="transmembrane region" description="Helical" evidence="1">
    <location>
        <begin position="39"/>
        <end position="56"/>
    </location>
</feature>
<dbReference type="Proteomes" id="UP000183200">
    <property type="component" value="Unassembled WGS sequence"/>
</dbReference>
<evidence type="ECO:0000313" key="2">
    <source>
        <dbReference type="EMBL" id="SDN05652.1"/>
    </source>
</evidence>
<gene>
    <name evidence="2" type="ORF">SAMN05421820_10641</name>
</gene>
<protein>
    <submittedName>
        <fullName evidence="2">Uncharacterized protein</fullName>
    </submittedName>
</protein>
<proteinExistence type="predicted"/>
<keyword evidence="1" id="KW-0472">Membrane</keyword>
<feature type="transmembrane region" description="Helical" evidence="1">
    <location>
        <begin position="364"/>
        <end position="385"/>
    </location>
</feature>
<dbReference type="RefSeq" id="WP_074609116.1">
    <property type="nucleotide sequence ID" value="NZ_FNGY01000006.1"/>
</dbReference>
<evidence type="ECO:0000256" key="1">
    <source>
        <dbReference type="SAM" id="Phobius"/>
    </source>
</evidence>